<dbReference type="SMART" id="SM00710">
    <property type="entry name" value="PbH1"/>
    <property type="match status" value="14"/>
</dbReference>
<gene>
    <name evidence="4" type="ORF">Dfulv_02050</name>
</gene>
<dbReference type="Pfam" id="PF12708">
    <property type="entry name" value="Pect-lyase_RHGA_epim"/>
    <property type="match status" value="2"/>
</dbReference>
<dbReference type="InterPro" id="IPR006626">
    <property type="entry name" value="PbH1"/>
</dbReference>
<organism evidence="4 5">
    <name type="scientific">Dactylosporangium fulvum</name>
    <dbReference type="NCBI Taxonomy" id="53359"/>
    <lineage>
        <taxon>Bacteria</taxon>
        <taxon>Bacillati</taxon>
        <taxon>Actinomycetota</taxon>
        <taxon>Actinomycetes</taxon>
        <taxon>Micromonosporales</taxon>
        <taxon>Micromonosporaceae</taxon>
        <taxon>Dactylosporangium</taxon>
    </lineage>
</organism>
<reference evidence="4" key="2">
    <citation type="submission" date="2022-09" db="EMBL/GenBank/DDBJ databases">
        <title>Biosynthetic gene clusters of Dactylosporangioum fulvum.</title>
        <authorList>
            <person name="Caradec T."/>
        </authorList>
    </citation>
    <scope>NUCLEOTIDE SEQUENCE</scope>
    <source>
        <strain evidence="4">NRRL B-16292</strain>
    </source>
</reference>
<proteinExistence type="predicted"/>
<feature type="domain" description="Rhamnogalacturonase A/B/Epimerase-like pectate lyase" evidence="2">
    <location>
        <begin position="76"/>
        <end position="262"/>
    </location>
</feature>
<dbReference type="PANTHER" id="PTHR31339">
    <property type="entry name" value="PECTIN LYASE-RELATED"/>
    <property type="match status" value="1"/>
</dbReference>
<sequence>MSRRTLLGAAAATAVSATVLPALGGPALANPPAPRFDQPLGNLTGAGTIRNLPDSFYDRPGLAGMPRIDYAALPVVNVRDHGAAGDGVTSDVAAFNRSLAALRAAGGGIMYLPSGRYLFPPPPLPGNDWWFQGDIRNIHFVGEGESSVLLFQRPVMRENGREAPPYPSGQGWQFQTAVNVSLRDLAIQWAPLNMLRHNATATALIVRTPQAVQILRVTVDHCQPGIILQNARDCWMVGNTLRNGGSDAYNYGGAANSVAAYNWAESIGDDGIANWHDSNRYPDSTVTSGVRFEHNTVINACYGRGMTLGGAGHTIAHNWIETTMGCAIFGDISTSANPATLIDARVEDNHLVRSALEMRPDNRALRPGGGFQGAVSFINKVDTLTITGNSIRGSQSNDITIGVQNWLPVTGRQITISDNELLAANGAGLRVSPGTVVDGLVVEDNRVLGNTGAAVSVAGTATGVTSAGNLVTRLPELDGGTVDGDLTGFRTTGLVGYRDPYADRRAEPSETAWAEPTERPLNGLRVANVRRFGARGDGRHDDTPAFRAALASLPASGGVIKVPAGRYRLVPDERHSAFRDTRIPHHFAIAERDNVHLVGVGEHSEIVLSSPDHQGVRIVGGTGCSVSRLRFTLPARPALRHNRALLELSGVKDGSVTDVRLRGASGANLLIDTCTGVLVRGVRTEDANLYGIDVGASRQVRVTGCTAVGNRDGGIHVSYVGTVFRDCQYVRVDGNTVDGVTEGAGILVASGTAVEVTGNTVRDTCQAGIYLYGRSPIFPTHSVAVTGNTVVRACTGALCVTPGAIAIHSVRHQAGTAEGFFTVAGNTVTDVPFSGVWVGGQSPIGRILSQINTLTVTGNTFTGVSGSPLLIYPDQRAQIVNLTTD</sequence>
<keyword evidence="5" id="KW-1185">Reference proteome</keyword>
<dbReference type="SUPFAM" id="SSF51126">
    <property type="entry name" value="Pectin lyase-like"/>
    <property type="match status" value="3"/>
</dbReference>
<dbReference type="RefSeq" id="WP_259860892.1">
    <property type="nucleotide sequence ID" value="NZ_CP073720.1"/>
</dbReference>
<evidence type="ECO:0000259" key="2">
    <source>
        <dbReference type="Pfam" id="PF12708"/>
    </source>
</evidence>
<feature type="chain" id="PRO_5045504385" evidence="1">
    <location>
        <begin position="25"/>
        <end position="885"/>
    </location>
</feature>
<evidence type="ECO:0000313" key="4">
    <source>
        <dbReference type="EMBL" id="UWP83114.1"/>
    </source>
</evidence>
<dbReference type="InterPro" id="IPR012334">
    <property type="entry name" value="Pectin_lyas_fold"/>
</dbReference>
<feature type="domain" description="Rhamnogalacturonase A/B/Epimerase-like pectate lyase" evidence="2">
    <location>
        <begin position="527"/>
        <end position="573"/>
    </location>
</feature>
<accession>A0ABY5W243</accession>
<feature type="signal peptide" evidence="1">
    <location>
        <begin position="1"/>
        <end position="24"/>
    </location>
</feature>
<feature type="domain" description="Right handed beta helix" evidence="3">
    <location>
        <begin position="653"/>
        <end position="801"/>
    </location>
</feature>
<evidence type="ECO:0000259" key="3">
    <source>
        <dbReference type="Pfam" id="PF13229"/>
    </source>
</evidence>
<dbReference type="Pfam" id="PF13229">
    <property type="entry name" value="Beta_helix"/>
    <property type="match status" value="1"/>
</dbReference>
<keyword evidence="1" id="KW-0732">Signal</keyword>
<dbReference type="InterPro" id="IPR011050">
    <property type="entry name" value="Pectin_lyase_fold/virulence"/>
</dbReference>
<dbReference type="InterPro" id="IPR051801">
    <property type="entry name" value="GH28_Enzymes"/>
</dbReference>
<dbReference type="EMBL" id="CP073720">
    <property type="protein sequence ID" value="UWP83114.1"/>
    <property type="molecule type" value="Genomic_DNA"/>
</dbReference>
<evidence type="ECO:0000313" key="5">
    <source>
        <dbReference type="Proteomes" id="UP001059617"/>
    </source>
</evidence>
<dbReference type="PANTHER" id="PTHR31339:SF9">
    <property type="entry name" value="PLASMIN AND FIBRONECTIN-BINDING PROTEIN A"/>
    <property type="match status" value="1"/>
</dbReference>
<dbReference type="PROSITE" id="PS51318">
    <property type="entry name" value="TAT"/>
    <property type="match status" value="1"/>
</dbReference>
<reference evidence="4" key="1">
    <citation type="submission" date="2021-04" db="EMBL/GenBank/DDBJ databases">
        <authorList>
            <person name="Hartkoorn R.C."/>
            <person name="Beaudoing E."/>
            <person name="Hot D."/>
        </authorList>
    </citation>
    <scope>NUCLEOTIDE SEQUENCE</scope>
    <source>
        <strain evidence="4">NRRL B-16292</strain>
    </source>
</reference>
<dbReference type="Proteomes" id="UP001059617">
    <property type="component" value="Chromosome"/>
</dbReference>
<dbReference type="InterPro" id="IPR039448">
    <property type="entry name" value="Beta_helix"/>
</dbReference>
<dbReference type="Gene3D" id="2.160.20.10">
    <property type="entry name" value="Single-stranded right-handed beta-helix, Pectin lyase-like"/>
    <property type="match status" value="2"/>
</dbReference>
<protein>
    <submittedName>
        <fullName evidence="4">Right-handed parallel beta-helix repeat-containing protein</fullName>
    </submittedName>
</protein>
<evidence type="ECO:0000256" key="1">
    <source>
        <dbReference type="SAM" id="SignalP"/>
    </source>
</evidence>
<dbReference type="InterPro" id="IPR024535">
    <property type="entry name" value="RHGA/B-epi-like_pectate_lyase"/>
</dbReference>
<dbReference type="InterPro" id="IPR006311">
    <property type="entry name" value="TAT_signal"/>
</dbReference>
<name>A0ABY5W243_9ACTN</name>